<keyword evidence="2" id="KW-1185">Reference proteome</keyword>
<sequence>MIFNYDYSIFSIAFGGIVSEDYSFGLKSGAMRSPRGPKDKYFCFTEPTQRWDSGKRNHDAGN</sequence>
<name>U4LPP5_PYROM</name>
<dbReference type="AlphaFoldDB" id="U4LPP5"/>
<reference evidence="1 2" key="1">
    <citation type="journal article" date="2013" name="PLoS Genet.">
        <title>The genome and development-dependent transcriptomes of Pyronema confluens: a window into fungal evolution.</title>
        <authorList>
            <person name="Traeger S."/>
            <person name="Altegoer F."/>
            <person name="Freitag M."/>
            <person name="Gabaldon T."/>
            <person name="Kempken F."/>
            <person name="Kumar A."/>
            <person name="Marcet-Houben M."/>
            <person name="Poggeler S."/>
            <person name="Stajich J.E."/>
            <person name="Nowrousian M."/>
        </authorList>
    </citation>
    <scope>NUCLEOTIDE SEQUENCE [LARGE SCALE GENOMIC DNA]</scope>
    <source>
        <strain evidence="2">CBS 100304</strain>
        <tissue evidence="1">Vegetative mycelium</tissue>
    </source>
</reference>
<organism evidence="1 2">
    <name type="scientific">Pyronema omphalodes (strain CBS 100304)</name>
    <name type="common">Pyronema confluens</name>
    <dbReference type="NCBI Taxonomy" id="1076935"/>
    <lineage>
        <taxon>Eukaryota</taxon>
        <taxon>Fungi</taxon>
        <taxon>Dikarya</taxon>
        <taxon>Ascomycota</taxon>
        <taxon>Pezizomycotina</taxon>
        <taxon>Pezizomycetes</taxon>
        <taxon>Pezizales</taxon>
        <taxon>Pyronemataceae</taxon>
        <taxon>Pyronema</taxon>
    </lineage>
</organism>
<dbReference type="Proteomes" id="UP000018144">
    <property type="component" value="Unassembled WGS sequence"/>
</dbReference>
<dbReference type="EMBL" id="HF936305">
    <property type="protein sequence ID" value="CCX34141.1"/>
    <property type="molecule type" value="Genomic_DNA"/>
</dbReference>
<proteinExistence type="predicted"/>
<evidence type="ECO:0000313" key="1">
    <source>
        <dbReference type="EMBL" id="CCX34141.1"/>
    </source>
</evidence>
<accession>U4LPP5</accession>
<gene>
    <name evidence="1" type="ORF">PCON_02641</name>
</gene>
<protein>
    <submittedName>
        <fullName evidence="1">Uncharacterized protein</fullName>
    </submittedName>
</protein>
<evidence type="ECO:0000313" key="2">
    <source>
        <dbReference type="Proteomes" id="UP000018144"/>
    </source>
</evidence>